<evidence type="ECO:0000313" key="1">
    <source>
        <dbReference type="EMBL" id="ORX83730.1"/>
    </source>
</evidence>
<proteinExistence type="predicted"/>
<reference evidence="1 2" key="2">
    <citation type="submission" date="2016-08" db="EMBL/GenBank/DDBJ databases">
        <title>Pervasive Adenine N6-methylation of Active Genes in Fungi.</title>
        <authorList>
            <consortium name="DOE Joint Genome Institute"/>
            <person name="Mondo S.J."/>
            <person name="Dannebaum R.O."/>
            <person name="Kuo R.C."/>
            <person name="Labutti K."/>
            <person name="Haridas S."/>
            <person name="Kuo A."/>
            <person name="Salamov A."/>
            <person name="Ahrendt S.R."/>
            <person name="Lipzen A."/>
            <person name="Sullivan W."/>
            <person name="Andreopoulos W.B."/>
            <person name="Clum A."/>
            <person name="Lindquist E."/>
            <person name="Daum C."/>
            <person name="Ramamoorthy G.K."/>
            <person name="Gryganskyi A."/>
            <person name="Culley D."/>
            <person name="Magnuson J.K."/>
            <person name="James T.Y."/>
            <person name="O'Malley M.A."/>
            <person name="Stajich J.E."/>
            <person name="Spatafora J.W."/>
            <person name="Visel A."/>
            <person name="Grigoriev I.V."/>
        </authorList>
    </citation>
    <scope>NUCLEOTIDE SEQUENCE [LARGE SCALE GENOMIC DNA]</scope>
    <source>
        <strain evidence="1 2">S4</strain>
    </source>
</reference>
<comment type="caution">
    <text evidence="1">The sequence shown here is derived from an EMBL/GenBank/DDBJ whole genome shotgun (WGS) entry which is preliminary data.</text>
</comment>
<protein>
    <submittedName>
        <fullName evidence="1">Uncharacterized protein</fullName>
    </submittedName>
</protein>
<evidence type="ECO:0000313" key="2">
    <source>
        <dbReference type="Proteomes" id="UP000193944"/>
    </source>
</evidence>
<dbReference type="Proteomes" id="UP000193944">
    <property type="component" value="Unassembled WGS sequence"/>
</dbReference>
<keyword evidence="2" id="KW-1185">Reference proteome</keyword>
<gene>
    <name evidence="1" type="ORF">BCR32DRAFT_291797</name>
</gene>
<dbReference type="AlphaFoldDB" id="A0A1Y1XD79"/>
<accession>A0A1Y1XD79</accession>
<dbReference type="OrthoDB" id="10545885at2759"/>
<reference evidence="1 2" key="1">
    <citation type="submission" date="2016-08" db="EMBL/GenBank/DDBJ databases">
        <title>A Parts List for Fungal Cellulosomes Revealed by Comparative Genomics.</title>
        <authorList>
            <consortium name="DOE Joint Genome Institute"/>
            <person name="Haitjema C.H."/>
            <person name="Gilmore S.P."/>
            <person name="Henske J.K."/>
            <person name="Solomon K.V."/>
            <person name="De Groot R."/>
            <person name="Kuo A."/>
            <person name="Mondo S.J."/>
            <person name="Salamov A.A."/>
            <person name="Labutti K."/>
            <person name="Zhao Z."/>
            <person name="Chiniquy J."/>
            <person name="Barry K."/>
            <person name="Brewer H.M."/>
            <person name="Purvine S.O."/>
            <person name="Wright A.T."/>
            <person name="Boxma B."/>
            <person name="Van Alen T."/>
            <person name="Hackstein J.H."/>
            <person name="Baker S.E."/>
            <person name="Grigoriev I.V."/>
            <person name="O'Malley M.A."/>
        </authorList>
    </citation>
    <scope>NUCLEOTIDE SEQUENCE [LARGE SCALE GENOMIC DNA]</scope>
    <source>
        <strain evidence="1 2">S4</strain>
    </source>
</reference>
<dbReference type="EMBL" id="MCFG01000066">
    <property type="protein sequence ID" value="ORX83730.1"/>
    <property type="molecule type" value="Genomic_DNA"/>
</dbReference>
<sequence length="227" mass="25800">MIRAFKIVSLLDQEALVSTWRLVDLEAEYFVGYLKELKPKYVDNSAFDIIQSVARDNKQAGILLCKPTSEVFVAALKNEEFKNRFNIAAVLASHLLPEHEANRLILKQPIDKDIYNFPQMHSVWSFLTNTNPPNNPLFPDGDASTLIFEKKIFRTQDNDSRSNSSKFSKFRIESALEHNDYVLNTLKLCSSLAKLGNNPGVISRIFLISSIKLAFDISQLNCLFVLL</sequence>
<name>A0A1Y1XD79_9FUNG</name>
<organism evidence="1 2">
    <name type="scientific">Anaeromyces robustus</name>
    <dbReference type="NCBI Taxonomy" id="1754192"/>
    <lineage>
        <taxon>Eukaryota</taxon>
        <taxon>Fungi</taxon>
        <taxon>Fungi incertae sedis</taxon>
        <taxon>Chytridiomycota</taxon>
        <taxon>Chytridiomycota incertae sedis</taxon>
        <taxon>Neocallimastigomycetes</taxon>
        <taxon>Neocallimastigales</taxon>
        <taxon>Neocallimastigaceae</taxon>
        <taxon>Anaeromyces</taxon>
    </lineage>
</organism>